<dbReference type="InterPro" id="IPR021858">
    <property type="entry name" value="Fun_TF"/>
</dbReference>
<reference evidence="7 8" key="1">
    <citation type="journal article" date="2020" name="bioRxiv">
        <title>A chromosome-scale genome assembly for the Fusarium oxysporum strain Fo5176 to establish a model Arabidopsis-fungal pathosystem.</title>
        <authorList>
            <person name="Fokkens L."/>
            <person name="Guo L."/>
            <person name="Dora S."/>
            <person name="Wang B."/>
            <person name="Ye K."/>
            <person name="Sanchez-Rodriguez C."/>
            <person name="Croll D."/>
        </authorList>
    </citation>
    <scope>NUCLEOTIDE SEQUENCE [LARGE SCALE GENOMIC DNA]</scope>
    <source>
        <strain evidence="7 8">Fo5176</strain>
    </source>
</reference>
<evidence type="ECO:0000259" key="6">
    <source>
        <dbReference type="Pfam" id="PF07969"/>
    </source>
</evidence>
<evidence type="ECO:0000313" key="7">
    <source>
        <dbReference type="EMBL" id="KAF6527743.1"/>
    </source>
</evidence>
<dbReference type="GO" id="GO:0004587">
    <property type="term" value="F:ornithine aminotransferase activity"/>
    <property type="evidence" value="ECO:0007669"/>
    <property type="project" value="TreeGrafter"/>
</dbReference>
<sequence>MLANDSANTARNSIAYINGRVYTVNKTQPWAEAFIVDPNVKFGTIGKTSLVAAAAKAASMVTYDLKGRFVMPGIHDAHVHTIVSGSGLLNWAQTGSDPCLRGLDFRRRWFGFKNFDRSILDKDYPDTPIVLLGVGYHDWFTNTAALQRAGYNVEQGEEDLVGGKHELRQDGSLTGELKDQAGNRLMAALPKPAAAHVKRVVQRAIVEMHRHGVTSCQDASSTEMLLSALSELEAENNLKMQFATHCLYKNEWLTGEIQVPADKLILNADKYRSRHVDTRFVKMMMDGACTPALMSHSDVDDNGIPDQSKILLPDAAELVERFDGRGMTCKIHCMGYGGARTALDAFEIVRQMRPDGPRHEVAHCTRVLPVNSICKSSASDEDEETNSLACLTSPASSLHDIPPPDQEYSSGAEENPEATISSDGQADELATQSDLTDTVTESSPPILCLLSTAPPEISQEPRYSFLWSYFVIRATKVFLCWDTGETGLNELTDDPYTAALTGVAANSPSLRLAGIALSALLYSRDYPGFFAAGQIAWLRRNSFSALEKAISRQEEKPLGIIFTAILIHLGDMDDDTGALEVAFKTALDCLQQDSHNQTDSAHFDVARHLLRWSYICKQLSFVQRLDVADDDQWNKLEFRNQELQTTLCRQFSTWAIHPLYTVSHRWINPLMRLGRLVQLRSKAENASLGPDFDKQVDNLEGDILTAREKDLFVFMKGTSDLPDLVRLNEAMYSAVVLVFYTRLRDLAWTSLFARQQVLNVCEHVEAIGKHSRTLNNIVFPVFLTGFEAVDLGLRARITIVTLANIATKVSEWPVFAKEMCERFGYDKMVGMVSGTEGADSAIKFARKWGIKVKGINPSEALVLGVSDNYHGVASGVWSIMNEMGQKSDYGIFNENLRNSNPGTGEPLRYGSVADFEKVLSEYHHRVAAVIMECIHGKKETFEEELEFAIGVRKLCKKYNILFIADEVRMGTGKTGKFLCSDWMGTENKPDMVVMGKSITAGVYPASYILSKDEVMDLIGGYEAVATFGMAPSAIAATRAVLSIMDKEKLVERAHWISDVWKEETKSWSYPHLQYVTNRGADLGLFLNETDDGSISGRKFGMLCYHKGLLCYPDGNRIRLGVALNIPEKDFRQGLAILKEVLEEMRDYGDVNHGPPMRGVQPIM</sequence>
<evidence type="ECO:0000256" key="5">
    <source>
        <dbReference type="SAM" id="MobiDB-lite"/>
    </source>
</evidence>
<evidence type="ECO:0000256" key="1">
    <source>
        <dbReference type="ARBA" id="ARBA00001933"/>
    </source>
</evidence>
<dbReference type="Gene3D" id="2.30.40.10">
    <property type="entry name" value="Urease, subunit C, domain 1"/>
    <property type="match status" value="1"/>
</dbReference>
<comment type="caution">
    <text evidence="7">The sequence shown here is derived from an EMBL/GenBank/DDBJ whole genome shotgun (WGS) entry which is preliminary data.</text>
</comment>
<gene>
    <name evidence="7" type="ORF">HZS61_008045</name>
</gene>
<dbReference type="EMBL" id="JACDXP010000002">
    <property type="protein sequence ID" value="KAF6527743.1"/>
    <property type="molecule type" value="Genomic_DNA"/>
</dbReference>
<comment type="similarity">
    <text evidence="2">Belongs to the class-III pyridoxal-phosphate-dependent aminotransferase family.</text>
</comment>
<dbReference type="Pfam" id="PF00202">
    <property type="entry name" value="Aminotran_3"/>
    <property type="match status" value="1"/>
</dbReference>
<dbReference type="InterPro" id="IPR013108">
    <property type="entry name" value="Amidohydro_3"/>
</dbReference>
<dbReference type="GO" id="GO:0010121">
    <property type="term" value="P:L-arginine catabolic process to proline via ornithine"/>
    <property type="evidence" value="ECO:0007669"/>
    <property type="project" value="TreeGrafter"/>
</dbReference>
<dbReference type="GO" id="GO:0019544">
    <property type="term" value="P:L-arginine catabolic process to L-glutamate"/>
    <property type="evidence" value="ECO:0007669"/>
    <property type="project" value="TreeGrafter"/>
</dbReference>
<evidence type="ECO:0000256" key="3">
    <source>
        <dbReference type="ARBA" id="ARBA00022898"/>
    </source>
</evidence>
<dbReference type="InterPro" id="IPR015421">
    <property type="entry name" value="PyrdxlP-dep_Trfase_major"/>
</dbReference>
<accession>A0A8H6H008</accession>
<dbReference type="GO" id="GO:0055129">
    <property type="term" value="P:L-proline biosynthetic process"/>
    <property type="evidence" value="ECO:0007669"/>
    <property type="project" value="UniProtKB-UniPathway"/>
</dbReference>
<dbReference type="InterPro" id="IPR005814">
    <property type="entry name" value="Aminotrans_3"/>
</dbReference>
<dbReference type="PANTHER" id="PTHR11986">
    <property type="entry name" value="AMINOTRANSFERASE CLASS III"/>
    <property type="match status" value="1"/>
</dbReference>
<organism evidence="7 8">
    <name type="scientific">Fusarium oxysporum f. sp. conglutinans</name>
    <dbReference type="NCBI Taxonomy" id="100902"/>
    <lineage>
        <taxon>Eukaryota</taxon>
        <taxon>Fungi</taxon>
        <taxon>Dikarya</taxon>
        <taxon>Ascomycota</taxon>
        <taxon>Pezizomycotina</taxon>
        <taxon>Sordariomycetes</taxon>
        <taxon>Hypocreomycetidae</taxon>
        <taxon>Hypocreales</taxon>
        <taxon>Nectriaceae</taxon>
        <taxon>Fusarium</taxon>
        <taxon>Fusarium oxysporum species complex</taxon>
    </lineage>
</organism>
<dbReference type="SUPFAM" id="SSF51338">
    <property type="entry name" value="Composite domain of metallo-dependent hydrolases"/>
    <property type="match status" value="1"/>
</dbReference>
<dbReference type="Pfam" id="PF11951">
    <property type="entry name" value="Fungal_trans_2"/>
    <property type="match status" value="1"/>
</dbReference>
<dbReference type="Gene3D" id="3.40.640.10">
    <property type="entry name" value="Type I PLP-dependent aspartate aminotransferase-like (Major domain)"/>
    <property type="match status" value="1"/>
</dbReference>
<dbReference type="Gene3D" id="3.20.20.140">
    <property type="entry name" value="Metal-dependent hydrolases"/>
    <property type="match status" value="1"/>
</dbReference>
<feature type="domain" description="Amidohydrolase 3" evidence="6">
    <location>
        <begin position="62"/>
        <end position="366"/>
    </location>
</feature>
<dbReference type="InterPro" id="IPR032466">
    <property type="entry name" value="Metal_Hydrolase"/>
</dbReference>
<dbReference type="Pfam" id="PF07969">
    <property type="entry name" value="Amidohydro_3"/>
    <property type="match status" value="1"/>
</dbReference>
<dbReference type="AlphaFoldDB" id="A0A8H6H008"/>
<dbReference type="SUPFAM" id="SSF51556">
    <property type="entry name" value="Metallo-dependent hydrolases"/>
    <property type="match status" value="1"/>
</dbReference>
<dbReference type="GO" id="GO:0005737">
    <property type="term" value="C:cytoplasm"/>
    <property type="evidence" value="ECO:0007669"/>
    <property type="project" value="TreeGrafter"/>
</dbReference>
<comment type="cofactor">
    <cofactor evidence="1">
        <name>pyridoxal 5'-phosphate</name>
        <dbReference type="ChEBI" id="CHEBI:597326"/>
    </cofactor>
</comment>
<keyword evidence="4" id="KW-0539">Nucleus</keyword>
<dbReference type="InterPro" id="IPR015424">
    <property type="entry name" value="PyrdxlP-dep_Trfase"/>
</dbReference>
<evidence type="ECO:0000313" key="8">
    <source>
        <dbReference type="Proteomes" id="UP000593570"/>
    </source>
</evidence>
<dbReference type="GO" id="GO:0042802">
    <property type="term" value="F:identical protein binding"/>
    <property type="evidence" value="ECO:0007669"/>
    <property type="project" value="TreeGrafter"/>
</dbReference>
<dbReference type="GO" id="GO:0030170">
    <property type="term" value="F:pyridoxal phosphate binding"/>
    <property type="evidence" value="ECO:0007669"/>
    <property type="project" value="InterPro"/>
</dbReference>
<feature type="compositionally biased region" description="Polar residues" evidence="5">
    <location>
        <begin position="418"/>
        <end position="440"/>
    </location>
</feature>
<keyword evidence="3" id="KW-0663">Pyridoxal phosphate</keyword>
<dbReference type="Gene3D" id="3.90.1150.10">
    <property type="entry name" value="Aspartate Aminotransferase, domain 1"/>
    <property type="match status" value="1"/>
</dbReference>
<dbReference type="PANTHER" id="PTHR11986:SF18">
    <property type="entry name" value="ORNITHINE AMINOTRANSFERASE, MITOCHONDRIAL"/>
    <property type="match status" value="1"/>
</dbReference>
<protein>
    <recommendedName>
        <fullName evidence="6">Amidohydrolase 3 domain-containing protein</fullName>
    </recommendedName>
</protein>
<dbReference type="InterPro" id="IPR011059">
    <property type="entry name" value="Metal-dep_hydrolase_composite"/>
</dbReference>
<name>A0A8H6H008_FUSOX</name>
<evidence type="ECO:0000256" key="2">
    <source>
        <dbReference type="ARBA" id="ARBA00008954"/>
    </source>
</evidence>
<dbReference type="Proteomes" id="UP000593570">
    <property type="component" value="Unassembled WGS sequence"/>
</dbReference>
<dbReference type="GO" id="GO:0016810">
    <property type="term" value="F:hydrolase activity, acting on carbon-nitrogen (but not peptide) bonds"/>
    <property type="evidence" value="ECO:0007669"/>
    <property type="project" value="InterPro"/>
</dbReference>
<feature type="region of interest" description="Disordered" evidence="5">
    <location>
        <begin position="392"/>
        <end position="440"/>
    </location>
</feature>
<evidence type="ECO:0000256" key="4">
    <source>
        <dbReference type="ARBA" id="ARBA00023242"/>
    </source>
</evidence>
<dbReference type="InterPro" id="IPR015422">
    <property type="entry name" value="PyrdxlP-dep_Trfase_small"/>
</dbReference>
<proteinExistence type="inferred from homology"/>
<dbReference type="InterPro" id="IPR050103">
    <property type="entry name" value="Class-III_PLP-dep_AT"/>
</dbReference>
<dbReference type="UniPathway" id="UPA00098">
    <property type="reaction ID" value="UER00358"/>
</dbReference>
<dbReference type="SUPFAM" id="SSF53383">
    <property type="entry name" value="PLP-dependent transferases"/>
    <property type="match status" value="1"/>
</dbReference>